<reference evidence="3" key="1">
    <citation type="submission" date="2017-02" db="UniProtKB">
        <authorList>
            <consortium name="WormBaseParasite"/>
        </authorList>
    </citation>
    <scope>IDENTIFICATION</scope>
</reference>
<feature type="chain" id="PRO_5005892462" evidence="1">
    <location>
        <begin position="22"/>
        <end position="107"/>
    </location>
</feature>
<feature type="signal peptide" evidence="1">
    <location>
        <begin position="1"/>
        <end position="21"/>
    </location>
</feature>
<protein>
    <submittedName>
        <fullName evidence="3">Uncharacterized protein</fullName>
    </submittedName>
</protein>
<accession>A0A0N4ZY25</accession>
<keyword evidence="2" id="KW-1185">Reference proteome</keyword>
<name>A0A0N4ZY25_PARTI</name>
<dbReference type="AlphaFoldDB" id="A0A0N4ZY25"/>
<proteinExistence type="predicted"/>
<sequence>MNQIFFILLLIFSITGNIILSFEFDVETNHNQRFLDDTYKSPHIKENIYRNEDFLRQFEDNMEKSAPQVLPAYTRKILQPPPLKRSINDPYNIYRPFYLGRNEMYLY</sequence>
<dbReference type="WBParaSite" id="PTRK_0001369800.1">
    <property type="protein sequence ID" value="PTRK_0001369800.1"/>
    <property type="gene ID" value="PTRK_0001369800"/>
</dbReference>
<organism evidence="2 3">
    <name type="scientific">Parastrongyloides trichosuri</name>
    <name type="common">Possum-specific nematode worm</name>
    <dbReference type="NCBI Taxonomy" id="131310"/>
    <lineage>
        <taxon>Eukaryota</taxon>
        <taxon>Metazoa</taxon>
        <taxon>Ecdysozoa</taxon>
        <taxon>Nematoda</taxon>
        <taxon>Chromadorea</taxon>
        <taxon>Rhabditida</taxon>
        <taxon>Tylenchina</taxon>
        <taxon>Panagrolaimomorpha</taxon>
        <taxon>Strongyloidoidea</taxon>
        <taxon>Strongyloididae</taxon>
        <taxon>Parastrongyloides</taxon>
    </lineage>
</organism>
<keyword evidence="1" id="KW-0732">Signal</keyword>
<dbReference type="Proteomes" id="UP000038045">
    <property type="component" value="Unplaced"/>
</dbReference>
<evidence type="ECO:0000313" key="3">
    <source>
        <dbReference type="WBParaSite" id="PTRK_0001369800.1"/>
    </source>
</evidence>
<evidence type="ECO:0000313" key="2">
    <source>
        <dbReference type="Proteomes" id="UP000038045"/>
    </source>
</evidence>
<evidence type="ECO:0000256" key="1">
    <source>
        <dbReference type="SAM" id="SignalP"/>
    </source>
</evidence>